<evidence type="ECO:0000256" key="3">
    <source>
        <dbReference type="ARBA" id="ARBA00023163"/>
    </source>
</evidence>
<dbReference type="GO" id="GO:0003700">
    <property type="term" value="F:DNA-binding transcription factor activity"/>
    <property type="evidence" value="ECO:0007669"/>
    <property type="project" value="InterPro"/>
</dbReference>
<dbReference type="PANTHER" id="PTHR33154:SF33">
    <property type="entry name" value="TRANSCRIPTIONAL REPRESSOR SDPR"/>
    <property type="match status" value="1"/>
</dbReference>
<dbReference type="NCBIfam" id="NF033788">
    <property type="entry name" value="HTH_metalloreg"/>
    <property type="match status" value="1"/>
</dbReference>
<dbReference type="NCBIfam" id="NF033789">
    <property type="entry name" value="repress_SdpR"/>
    <property type="match status" value="1"/>
</dbReference>
<gene>
    <name evidence="5" type="ORF">J1C56_09460</name>
</gene>
<keyword evidence="2" id="KW-0238">DNA-binding</keyword>
<evidence type="ECO:0000313" key="6">
    <source>
        <dbReference type="Proteomes" id="UP001138921"/>
    </source>
</evidence>
<organism evidence="5 6">
    <name type="scientific">Aminobacter anthyllidis</name>
    <dbReference type="NCBI Taxonomy" id="1035067"/>
    <lineage>
        <taxon>Bacteria</taxon>
        <taxon>Pseudomonadati</taxon>
        <taxon>Pseudomonadota</taxon>
        <taxon>Alphaproteobacteria</taxon>
        <taxon>Hyphomicrobiales</taxon>
        <taxon>Phyllobacteriaceae</taxon>
        <taxon>Aminobacter</taxon>
    </lineage>
</organism>
<dbReference type="InterPro" id="IPR011991">
    <property type="entry name" value="ArsR-like_HTH"/>
</dbReference>
<evidence type="ECO:0000256" key="1">
    <source>
        <dbReference type="ARBA" id="ARBA00023015"/>
    </source>
</evidence>
<keyword evidence="1" id="KW-0805">Transcription regulation</keyword>
<feature type="domain" description="HTH arsR-type" evidence="4">
    <location>
        <begin position="1"/>
        <end position="89"/>
    </location>
</feature>
<name>A0A9X1A9Q9_9HYPH</name>
<sequence>MGINAVFEALSHPVRRKILALLKNGPLSAGELAGHFDLTKPTLSVHFNKLREAELVAVERRGTSLIYHLNTSILEEALAGLLSLKDPET</sequence>
<comment type="caution">
    <text evidence="5">The sequence shown here is derived from an EMBL/GenBank/DDBJ whole genome shotgun (WGS) entry which is preliminary data.</text>
</comment>
<proteinExistence type="predicted"/>
<accession>A0A9X1A9Q9</accession>
<dbReference type="Proteomes" id="UP001138921">
    <property type="component" value="Unassembled WGS sequence"/>
</dbReference>
<dbReference type="PRINTS" id="PR00778">
    <property type="entry name" value="HTHARSR"/>
</dbReference>
<dbReference type="PROSITE" id="PS50987">
    <property type="entry name" value="HTH_ARSR_2"/>
    <property type="match status" value="1"/>
</dbReference>
<dbReference type="SMART" id="SM00418">
    <property type="entry name" value="HTH_ARSR"/>
    <property type="match status" value="1"/>
</dbReference>
<reference evidence="5" key="1">
    <citation type="journal article" date="2021" name="Microorganisms">
        <title>Phylogenomic Reconstruction and Metabolic Potential of the Genus Aminobacter.</title>
        <authorList>
            <person name="Artuso I."/>
            <person name="Turrini P."/>
            <person name="Pirolo M."/>
            <person name="Lugli G.A."/>
            <person name="Ventura M."/>
            <person name="Visca P."/>
        </authorList>
    </citation>
    <scope>NUCLEOTIDE SEQUENCE</scope>
    <source>
        <strain evidence="5">LMG 26462</strain>
    </source>
</reference>
<evidence type="ECO:0000259" key="4">
    <source>
        <dbReference type="PROSITE" id="PS50987"/>
    </source>
</evidence>
<dbReference type="InterPro" id="IPR001845">
    <property type="entry name" value="HTH_ArsR_DNA-bd_dom"/>
</dbReference>
<dbReference type="InterPro" id="IPR036388">
    <property type="entry name" value="WH-like_DNA-bd_sf"/>
</dbReference>
<protein>
    <submittedName>
        <fullName evidence="5">Winged helix-turn-helix transcriptional regulator</fullName>
    </submittedName>
</protein>
<evidence type="ECO:0000313" key="5">
    <source>
        <dbReference type="EMBL" id="MBT1155817.1"/>
    </source>
</evidence>
<reference evidence="5" key="2">
    <citation type="submission" date="2021-03" db="EMBL/GenBank/DDBJ databases">
        <authorList>
            <person name="Artuso I."/>
            <person name="Turrini P."/>
            <person name="Pirolo M."/>
            <person name="Lugli G.A."/>
            <person name="Ventura M."/>
            <person name="Visca P."/>
        </authorList>
    </citation>
    <scope>NUCLEOTIDE SEQUENCE</scope>
    <source>
        <strain evidence="5">LMG 26462</strain>
    </source>
</reference>
<dbReference type="CDD" id="cd00090">
    <property type="entry name" value="HTH_ARSR"/>
    <property type="match status" value="1"/>
</dbReference>
<dbReference type="AlphaFoldDB" id="A0A9X1A9Q9"/>
<dbReference type="SUPFAM" id="SSF46785">
    <property type="entry name" value="Winged helix' DNA-binding domain"/>
    <property type="match status" value="1"/>
</dbReference>
<dbReference type="GO" id="GO:0003677">
    <property type="term" value="F:DNA binding"/>
    <property type="evidence" value="ECO:0007669"/>
    <property type="project" value="UniProtKB-KW"/>
</dbReference>
<dbReference type="Gene3D" id="1.10.10.10">
    <property type="entry name" value="Winged helix-like DNA-binding domain superfamily/Winged helix DNA-binding domain"/>
    <property type="match status" value="1"/>
</dbReference>
<dbReference type="EMBL" id="JAFLWW010000002">
    <property type="protein sequence ID" value="MBT1155817.1"/>
    <property type="molecule type" value="Genomic_DNA"/>
</dbReference>
<evidence type="ECO:0000256" key="2">
    <source>
        <dbReference type="ARBA" id="ARBA00023125"/>
    </source>
</evidence>
<dbReference type="PANTHER" id="PTHR33154">
    <property type="entry name" value="TRANSCRIPTIONAL REGULATOR, ARSR FAMILY"/>
    <property type="match status" value="1"/>
</dbReference>
<dbReference type="InterPro" id="IPR036390">
    <property type="entry name" value="WH_DNA-bd_sf"/>
</dbReference>
<keyword evidence="6" id="KW-1185">Reference proteome</keyword>
<dbReference type="InterPro" id="IPR051081">
    <property type="entry name" value="HTH_MetalResp_TranReg"/>
</dbReference>
<dbReference type="Pfam" id="PF12840">
    <property type="entry name" value="HTH_20"/>
    <property type="match status" value="1"/>
</dbReference>
<dbReference type="InterPro" id="IPR047796">
    <property type="entry name" value="SdpR-like_repress"/>
</dbReference>
<keyword evidence="3" id="KW-0804">Transcription</keyword>
<dbReference type="RefSeq" id="WP_214388187.1">
    <property type="nucleotide sequence ID" value="NZ_JAFLWW010000002.1"/>
</dbReference>